<protein>
    <recommendedName>
        <fullName evidence="1">DUF6916 domain-containing protein</fullName>
    </recommendedName>
</protein>
<keyword evidence="3" id="KW-1185">Reference proteome</keyword>
<accession>A0A1I5GCB6</accession>
<gene>
    <name evidence="2" type="ORF">SAMN04487859_1285</name>
</gene>
<name>A0A1I5GCB6_9RHOB</name>
<proteinExistence type="predicted"/>
<feature type="domain" description="DUF6916" evidence="1">
    <location>
        <begin position="7"/>
        <end position="109"/>
    </location>
</feature>
<dbReference type="AlphaFoldDB" id="A0A1I5GCB6"/>
<dbReference type="Proteomes" id="UP000198599">
    <property type="component" value="Unassembled WGS sequence"/>
</dbReference>
<dbReference type="EMBL" id="FOVP01000028">
    <property type="protein sequence ID" value="SFO33493.1"/>
    <property type="molecule type" value="Genomic_DNA"/>
</dbReference>
<dbReference type="RefSeq" id="WP_092842005.1">
    <property type="nucleotide sequence ID" value="NZ_FOVP01000028.1"/>
</dbReference>
<evidence type="ECO:0000259" key="1">
    <source>
        <dbReference type="Pfam" id="PF21880"/>
    </source>
</evidence>
<sequence length="110" mass="12199">MTEISLLTPQDFEPLIGQAFVVSSDFGQVTLTLDNIKHGSEATLRDSPVEIEGRVLPPRRAFSLTLEGPREPLLEAQIYRMQMPGIGGVELFVSPFRQDADCTLYEIGFS</sequence>
<dbReference type="Pfam" id="PF21880">
    <property type="entry name" value="DUF6916"/>
    <property type="match status" value="1"/>
</dbReference>
<evidence type="ECO:0000313" key="2">
    <source>
        <dbReference type="EMBL" id="SFO33493.1"/>
    </source>
</evidence>
<organism evidence="2 3">
    <name type="scientific">Roseovarius lutimaris</name>
    <dbReference type="NCBI Taxonomy" id="1005928"/>
    <lineage>
        <taxon>Bacteria</taxon>
        <taxon>Pseudomonadati</taxon>
        <taxon>Pseudomonadota</taxon>
        <taxon>Alphaproteobacteria</taxon>
        <taxon>Rhodobacterales</taxon>
        <taxon>Roseobacteraceae</taxon>
        <taxon>Roseovarius</taxon>
    </lineage>
</organism>
<dbReference type="OrthoDB" id="7852971at2"/>
<dbReference type="InterPro" id="IPR054209">
    <property type="entry name" value="DUF6916"/>
</dbReference>
<reference evidence="3" key="1">
    <citation type="submission" date="2016-10" db="EMBL/GenBank/DDBJ databases">
        <authorList>
            <person name="Varghese N."/>
            <person name="Submissions S."/>
        </authorList>
    </citation>
    <scope>NUCLEOTIDE SEQUENCE [LARGE SCALE GENOMIC DNA]</scope>
    <source>
        <strain evidence="3">DSM 28463</strain>
    </source>
</reference>
<evidence type="ECO:0000313" key="3">
    <source>
        <dbReference type="Proteomes" id="UP000198599"/>
    </source>
</evidence>